<dbReference type="PROSITE" id="PS50294">
    <property type="entry name" value="WD_REPEATS_REGION"/>
    <property type="match status" value="1"/>
</dbReference>
<feature type="repeat" description="WD" evidence="8">
    <location>
        <begin position="245"/>
        <end position="286"/>
    </location>
</feature>
<evidence type="ECO:0000256" key="7">
    <source>
        <dbReference type="ARBA" id="ARBA00045437"/>
    </source>
</evidence>
<dbReference type="PANTHER" id="PTHR19924">
    <property type="entry name" value="UTP15 U3 SMALL NUCLEOLAR RNA-ASSOCIATED PROTEIN 15 FAMILY MEMBER"/>
    <property type="match status" value="1"/>
</dbReference>
<feature type="domain" description="U3 small nucleolar RNA-associated protein 15 C-terminal" evidence="9">
    <location>
        <begin position="344"/>
        <end position="490"/>
    </location>
</feature>
<comment type="function">
    <text evidence="7">Ribosome biogenesis factor. Involved in nucleolar processing of pre-18S ribosomal RNA. Required for optimal pre-ribosomal RNA transcription by RNA polymerase I. Part of the small subunit (SSU) processome, first precursor of the small eukaryotic ribosomal subunit. During the assembly of the SSU processome in the nucleolus, many ribosome biogenesis factors, an RNA chaperone and ribosomal proteins associate with the nascent pre-rRNA and work in concert to generate RNA folding, modifications, rearrangements and cleavage as well as targeted degradation of pre-ribosomal RNA by the RNA exosome.</text>
</comment>
<dbReference type="CDD" id="cd00200">
    <property type="entry name" value="WD40"/>
    <property type="match status" value="1"/>
</dbReference>
<sequence length="520" mass="58108">MATSFKRTLVRQYPQSGEKITTDTLYWKNLEVPVTKKEYGAITHIDFCPVEPHYFAVTNSTRVQVYSPISLQILKSISRFKEVTYSGSFRNDGKLLVAGGDEGVIRLFDVSGKTLLRVFKGHQRPIHVTKFLMDRLHLFSGADDNSVRVWDIPTEKEVVVYEENKDYVRCGIASSASQDIILTGSYDHTVKLFDTRISESVLTVDHGHPVESVLMFPSGGIFLSAGGSVVKVWDALSGGKLLTTLCHHHKTVTCLTFCSNYQRFMSGGLDRHVKIYDVSTYQVVHTLDYPGAVISLGAAPDDSLVVVGTAEGLLSIQKRKPDVEPVTVKKKPVSFRYALKGKTYIPNKGDHVVEHKRREHLAKYDKYFKRFEHSKALDAALSPINRRTKPEIPMSVLQELIRRSGIRAALAGYNETQQTIIIKFIQRNISNPNYLPVLLDVANLVLDLYSGQLGQSSMVDKAVQELKEAVDMEVKYMKTLYEMIGMMDTLFSASAHTDQSLLNGQANPVNLTPSVAAQNT</sequence>
<dbReference type="Pfam" id="PF00400">
    <property type="entry name" value="WD40"/>
    <property type="match status" value="4"/>
</dbReference>
<evidence type="ECO:0000256" key="6">
    <source>
        <dbReference type="ARBA" id="ARBA00023242"/>
    </source>
</evidence>
<dbReference type="InterPro" id="IPR020472">
    <property type="entry name" value="WD40_PAC1"/>
</dbReference>
<dbReference type="PRINTS" id="PR00320">
    <property type="entry name" value="GPROTEINBRPT"/>
</dbReference>
<comment type="caution">
    <text evidence="10">The sequence shown here is derived from an EMBL/GenBank/DDBJ whole genome shotgun (WGS) entry which is preliminary data.</text>
</comment>
<feature type="repeat" description="WD" evidence="8">
    <location>
        <begin position="119"/>
        <end position="160"/>
    </location>
</feature>
<evidence type="ECO:0000256" key="2">
    <source>
        <dbReference type="ARBA" id="ARBA00018260"/>
    </source>
</evidence>
<dbReference type="GO" id="GO:0006364">
    <property type="term" value="P:rRNA processing"/>
    <property type="evidence" value="ECO:0007669"/>
    <property type="project" value="UniProtKB-KW"/>
</dbReference>
<dbReference type="SUPFAM" id="SSF50978">
    <property type="entry name" value="WD40 repeat-like"/>
    <property type="match status" value="1"/>
</dbReference>
<gene>
    <name evidence="10" type="ORF">ACJMK2_044688</name>
</gene>
<evidence type="ECO:0000313" key="11">
    <source>
        <dbReference type="Proteomes" id="UP001634394"/>
    </source>
</evidence>
<dbReference type="GO" id="GO:0005730">
    <property type="term" value="C:nucleolus"/>
    <property type="evidence" value="ECO:0007669"/>
    <property type="project" value="UniProtKB-SubCell"/>
</dbReference>
<dbReference type="InterPro" id="IPR018983">
    <property type="entry name" value="U3_snoRNA-assocProt_15_C"/>
</dbReference>
<dbReference type="PANTHER" id="PTHR19924:SF26">
    <property type="entry name" value="U3 SMALL NUCLEOLAR RNA-ASSOCIATED PROTEIN 15 HOMOLOG"/>
    <property type="match status" value="1"/>
</dbReference>
<dbReference type="Proteomes" id="UP001634394">
    <property type="component" value="Unassembled WGS sequence"/>
</dbReference>
<keyword evidence="5" id="KW-0677">Repeat</keyword>
<dbReference type="AlphaFoldDB" id="A0ABD3W0S8"/>
<evidence type="ECO:0000256" key="4">
    <source>
        <dbReference type="ARBA" id="ARBA00022574"/>
    </source>
</evidence>
<dbReference type="EMBL" id="JBJQND010000009">
    <property type="protein sequence ID" value="KAL3867486.1"/>
    <property type="molecule type" value="Genomic_DNA"/>
</dbReference>
<dbReference type="InterPro" id="IPR001680">
    <property type="entry name" value="WD40_rpt"/>
</dbReference>
<keyword evidence="6" id="KW-0539">Nucleus</keyword>
<comment type="subcellular location">
    <subcellularLocation>
        <location evidence="1">Nucleus</location>
        <location evidence="1">Nucleolus</location>
    </subcellularLocation>
</comment>
<dbReference type="Gene3D" id="2.130.10.10">
    <property type="entry name" value="YVTN repeat-like/Quinoprotein amine dehydrogenase"/>
    <property type="match status" value="2"/>
</dbReference>
<protein>
    <recommendedName>
        <fullName evidence="2">U3 small nucleolar RNA-associated protein 15 homolog</fullName>
    </recommendedName>
</protein>
<dbReference type="PROSITE" id="PS00678">
    <property type="entry name" value="WD_REPEATS_1"/>
    <property type="match status" value="1"/>
</dbReference>
<dbReference type="PROSITE" id="PS50082">
    <property type="entry name" value="WD_REPEATS_2"/>
    <property type="match status" value="2"/>
</dbReference>
<reference evidence="10 11" key="1">
    <citation type="submission" date="2024-11" db="EMBL/GenBank/DDBJ databases">
        <title>Chromosome-level genome assembly of the freshwater bivalve Anodonta woodiana.</title>
        <authorList>
            <person name="Chen X."/>
        </authorList>
    </citation>
    <scope>NUCLEOTIDE SEQUENCE [LARGE SCALE GENOMIC DNA]</scope>
    <source>
        <strain evidence="10">MN2024</strain>
        <tissue evidence="10">Gills</tissue>
    </source>
</reference>
<keyword evidence="3" id="KW-0698">rRNA processing</keyword>
<proteinExistence type="predicted"/>
<name>A0ABD3W0S8_SINWO</name>
<dbReference type="InterPro" id="IPR019775">
    <property type="entry name" value="WD40_repeat_CS"/>
</dbReference>
<evidence type="ECO:0000256" key="3">
    <source>
        <dbReference type="ARBA" id="ARBA00022552"/>
    </source>
</evidence>
<dbReference type="SMART" id="SM00320">
    <property type="entry name" value="WD40"/>
    <property type="match status" value="7"/>
</dbReference>
<evidence type="ECO:0000259" key="9">
    <source>
        <dbReference type="Pfam" id="PF09384"/>
    </source>
</evidence>
<evidence type="ECO:0000313" key="10">
    <source>
        <dbReference type="EMBL" id="KAL3867486.1"/>
    </source>
</evidence>
<dbReference type="InterPro" id="IPR015943">
    <property type="entry name" value="WD40/YVTN_repeat-like_dom_sf"/>
</dbReference>
<accession>A0ABD3W0S8</accession>
<keyword evidence="4 8" id="KW-0853">WD repeat</keyword>
<evidence type="ECO:0000256" key="5">
    <source>
        <dbReference type="ARBA" id="ARBA00022737"/>
    </source>
</evidence>
<organism evidence="10 11">
    <name type="scientific">Sinanodonta woodiana</name>
    <name type="common">Chinese pond mussel</name>
    <name type="synonym">Anodonta woodiana</name>
    <dbReference type="NCBI Taxonomy" id="1069815"/>
    <lineage>
        <taxon>Eukaryota</taxon>
        <taxon>Metazoa</taxon>
        <taxon>Spiralia</taxon>
        <taxon>Lophotrochozoa</taxon>
        <taxon>Mollusca</taxon>
        <taxon>Bivalvia</taxon>
        <taxon>Autobranchia</taxon>
        <taxon>Heteroconchia</taxon>
        <taxon>Palaeoheterodonta</taxon>
        <taxon>Unionida</taxon>
        <taxon>Unionoidea</taxon>
        <taxon>Unionidae</taxon>
        <taxon>Unioninae</taxon>
        <taxon>Sinanodonta</taxon>
    </lineage>
</organism>
<evidence type="ECO:0000256" key="1">
    <source>
        <dbReference type="ARBA" id="ARBA00004604"/>
    </source>
</evidence>
<dbReference type="Pfam" id="PF09384">
    <property type="entry name" value="UTP15_C"/>
    <property type="match status" value="1"/>
</dbReference>
<keyword evidence="11" id="KW-1185">Reference proteome</keyword>
<dbReference type="InterPro" id="IPR036322">
    <property type="entry name" value="WD40_repeat_dom_sf"/>
</dbReference>
<evidence type="ECO:0000256" key="8">
    <source>
        <dbReference type="PROSITE-ProRule" id="PRU00221"/>
    </source>
</evidence>